<dbReference type="AlphaFoldDB" id="A0A4Q7WUG0"/>
<name>A0A4Q7WUG0_9ACTN</name>
<dbReference type="RefSeq" id="WP_130446127.1">
    <property type="nucleotide sequence ID" value="NZ_SHKR01000013.1"/>
</dbReference>
<sequence>MSFDRPGLPNPGYEVDAAVDDVLREEGVELDDDHEPDIPDHPGSRSAGPQPNPPRRPPHDEAAAEE</sequence>
<feature type="region of interest" description="Disordered" evidence="1">
    <location>
        <begin position="25"/>
        <end position="66"/>
    </location>
</feature>
<protein>
    <submittedName>
        <fullName evidence="2">Uncharacterized protein</fullName>
    </submittedName>
</protein>
<feature type="compositionally biased region" description="Basic and acidic residues" evidence="1">
    <location>
        <begin position="57"/>
        <end position="66"/>
    </location>
</feature>
<gene>
    <name evidence="2" type="ORF">EV645_4777</name>
</gene>
<evidence type="ECO:0000313" key="2">
    <source>
        <dbReference type="EMBL" id="RZU13920.1"/>
    </source>
</evidence>
<accession>A0A4Q7WUG0</accession>
<dbReference type="Proteomes" id="UP000292027">
    <property type="component" value="Unassembled WGS sequence"/>
</dbReference>
<organism evidence="2 3">
    <name type="scientific">Kribbella rubisoli</name>
    <dbReference type="NCBI Taxonomy" id="3075929"/>
    <lineage>
        <taxon>Bacteria</taxon>
        <taxon>Bacillati</taxon>
        <taxon>Actinomycetota</taxon>
        <taxon>Actinomycetes</taxon>
        <taxon>Propionibacteriales</taxon>
        <taxon>Kribbellaceae</taxon>
        <taxon>Kribbella</taxon>
    </lineage>
</organism>
<proteinExistence type="predicted"/>
<keyword evidence="3" id="KW-1185">Reference proteome</keyword>
<evidence type="ECO:0000256" key="1">
    <source>
        <dbReference type="SAM" id="MobiDB-lite"/>
    </source>
</evidence>
<evidence type="ECO:0000313" key="3">
    <source>
        <dbReference type="Proteomes" id="UP000292027"/>
    </source>
</evidence>
<reference evidence="2 3" key="1">
    <citation type="journal article" date="2015" name="Stand. Genomic Sci.">
        <title>Genomic Encyclopedia of Bacterial and Archaeal Type Strains, Phase III: the genomes of soil and plant-associated and newly described type strains.</title>
        <authorList>
            <person name="Whitman W.B."/>
            <person name="Woyke T."/>
            <person name="Klenk H.P."/>
            <person name="Zhou Y."/>
            <person name="Lilburn T.G."/>
            <person name="Beck B.J."/>
            <person name="De Vos P."/>
            <person name="Vandamme P."/>
            <person name="Eisen J.A."/>
            <person name="Garrity G."/>
            <person name="Hugenholtz P."/>
            <person name="Kyrpides N.C."/>
        </authorList>
    </citation>
    <scope>NUCLEOTIDE SEQUENCE [LARGE SCALE GENOMIC DNA]</scope>
    <source>
        <strain evidence="2 3">VKM Ac-2540</strain>
    </source>
</reference>
<dbReference type="OrthoDB" id="3831351at2"/>
<comment type="caution">
    <text evidence="2">The sequence shown here is derived from an EMBL/GenBank/DDBJ whole genome shotgun (WGS) entry which is preliminary data.</text>
</comment>
<dbReference type="EMBL" id="SHKR01000013">
    <property type="protein sequence ID" value="RZU13920.1"/>
    <property type="molecule type" value="Genomic_DNA"/>
</dbReference>